<dbReference type="Proteomes" id="UP001198461">
    <property type="component" value="Unassembled WGS sequence"/>
</dbReference>
<accession>A0AAW4T7G1</accession>
<gene>
    <name evidence="2" type="ORF">LD004_21450</name>
</gene>
<proteinExistence type="predicted"/>
<evidence type="ECO:0000313" key="2">
    <source>
        <dbReference type="EMBL" id="MCA4706173.1"/>
    </source>
</evidence>
<dbReference type="AlphaFoldDB" id="A0AAW4T7G1"/>
<feature type="transmembrane region" description="Helical" evidence="1">
    <location>
        <begin position="182"/>
        <end position="203"/>
    </location>
</feature>
<dbReference type="RefSeq" id="WP_225451181.1">
    <property type="nucleotide sequence ID" value="NZ_JAIWXB010000037.1"/>
</dbReference>
<keyword evidence="1" id="KW-0812">Transmembrane</keyword>
<feature type="transmembrane region" description="Helical" evidence="1">
    <location>
        <begin position="99"/>
        <end position="120"/>
    </location>
</feature>
<comment type="caution">
    <text evidence="2">The sequence shown here is derived from an EMBL/GenBank/DDBJ whole genome shotgun (WGS) entry which is preliminary data.</text>
</comment>
<evidence type="ECO:0000313" key="3">
    <source>
        <dbReference type="Proteomes" id="UP001198461"/>
    </source>
</evidence>
<protein>
    <submittedName>
        <fullName evidence="2">Uncharacterized protein</fullName>
    </submittedName>
</protein>
<sequence length="215" mass="25261">MKKLILFIFLLILTQQIFAHAGMYDRFMDFKVSLDWICFVVLITHIVLTILIRKPLLKCCRTFDRIIDWLYNYPMVRYAIIVLLWGFVISPLLGWLASWLFLFGGIVYLLFIIISMAFIAKRVDTFYSKESLTIVIILTIQQVVGYIFYLGVYDTSWFRYFAHHNDTEGYVMYPGIIPMEDIWVAGLLCMVISTILLCTKSIIIKMISKLISLYR</sequence>
<organism evidence="2 3">
    <name type="scientific">Bacteroides xylanisolvens</name>
    <dbReference type="NCBI Taxonomy" id="371601"/>
    <lineage>
        <taxon>Bacteria</taxon>
        <taxon>Pseudomonadati</taxon>
        <taxon>Bacteroidota</taxon>
        <taxon>Bacteroidia</taxon>
        <taxon>Bacteroidales</taxon>
        <taxon>Bacteroidaceae</taxon>
        <taxon>Bacteroides</taxon>
    </lineage>
</organism>
<feature type="transmembrane region" description="Helical" evidence="1">
    <location>
        <begin position="75"/>
        <end position="93"/>
    </location>
</feature>
<feature type="transmembrane region" description="Helical" evidence="1">
    <location>
        <begin position="35"/>
        <end position="54"/>
    </location>
</feature>
<feature type="transmembrane region" description="Helical" evidence="1">
    <location>
        <begin position="132"/>
        <end position="152"/>
    </location>
</feature>
<dbReference type="EMBL" id="JAIWYE010000037">
    <property type="protein sequence ID" value="MCA4706173.1"/>
    <property type="molecule type" value="Genomic_DNA"/>
</dbReference>
<keyword evidence="1" id="KW-0472">Membrane</keyword>
<reference evidence="2" key="1">
    <citation type="submission" date="2023-08" db="EMBL/GenBank/DDBJ databases">
        <title>Mucin Metabolism Genes Underlie the Key Renovations of Bacteroides xylanisolvens Genomes in Captive Great Apes.</title>
        <authorList>
            <person name="Nishida A.H."/>
        </authorList>
    </citation>
    <scope>NUCLEOTIDE SEQUENCE</scope>
    <source>
        <strain evidence="2">P13.H9</strain>
    </source>
</reference>
<evidence type="ECO:0000256" key="1">
    <source>
        <dbReference type="SAM" id="Phobius"/>
    </source>
</evidence>
<keyword evidence="1" id="KW-1133">Transmembrane helix</keyword>
<name>A0AAW4T7G1_9BACE</name>